<dbReference type="AlphaFoldDB" id="A0AAV4H0X9"/>
<dbReference type="Proteomes" id="UP000762676">
    <property type="component" value="Unassembled WGS sequence"/>
</dbReference>
<accession>A0AAV4H0X9</accession>
<comment type="caution">
    <text evidence="1">The sequence shown here is derived from an EMBL/GenBank/DDBJ whole genome shotgun (WGS) entry which is preliminary data.</text>
</comment>
<reference evidence="1 2" key="1">
    <citation type="journal article" date="2021" name="Elife">
        <title>Chloroplast acquisition without the gene transfer in kleptoplastic sea slugs, Plakobranchus ocellatus.</title>
        <authorList>
            <person name="Maeda T."/>
            <person name="Takahashi S."/>
            <person name="Yoshida T."/>
            <person name="Shimamura S."/>
            <person name="Takaki Y."/>
            <person name="Nagai Y."/>
            <person name="Toyoda A."/>
            <person name="Suzuki Y."/>
            <person name="Arimoto A."/>
            <person name="Ishii H."/>
            <person name="Satoh N."/>
            <person name="Nishiyama T."/>
            <person name="Hasebe M."/>
            <person name="Maruyama T."/>
            <person name="Minagawa J."/>
            <person name="Obokata J."/>
            <person name="Shigenobu S."/>
        </authorList>
    </citation>
    <scope>NUCLEOTIDE SEQUENCE [LARGE SCALE GENOMIC DNA]</scope>
</reference>
<keyword evidence="2" id="KW-1185">Reference proteome</keyword>
<protein>
    <submittedName>
        <fullName evidence="1">Uncharacterized protein</fullName>
    </submittedName>
</protein>
<gene>
    <name evidence="1" type="ORF">ElyMa_002591700</name>
</gene>
<sequence length="94" mass="10608">MLYVALSRTGDRESIHYLAPNGLTRNVVYTEVLFRFAGDWGNVANFLDLVASSSSGRRSAFGPRSPGFEPWFRRVDVQSLRNAIYSQFSASLMR</sequence>
<evidence type="ECO:0000313" key="1">
    <source>
        <dbReference type="EMBL" id="GFR91369.1"/>
    </source>
</evidence>
<name>A0AAV4H0X9_9GAST</name>
<evidence type="ECO:0000313" key="2">
    <source>
        <dbReference type="Proteomes" id="UP000762676"/>
    </source>
</evidence>
<proteinExistence type="predicted"/>
<dbReference type="EMBL" id="BMAT01005338">
    <property type="protein sequence ID" value="GFR91369.1"/>
    <property type="molecule type" value="Genomic_DNA"/>
</dbReference>
<organism evidence="1 2">
    <name type="scientific">Elysia marginata</name>
    <dbReference type="NCBI Taxonomy" id="1093978"/>
    <lineage>
        <taxon>Eukaryota</taxon>
        <taxon>Metazoa</taxon>
        <taxon>Spiralia</taxon>
        <taxon>Lophotrochozoa</taxon>
        <taxon>Mollusca</taxon>
        <taxon>Gastropoda</taxon>
        <taxon>Heterobranchia</taxon>
        <taxon>Euthyneura</taxon>
        <taxon>Panpulmonata</taxon>
        <taxon>Sacoglossa</taxon>
        <taxon>Placobranchoidea</taxon>
        <taxon>Plakobranchidae</taxon>
        <taxon>Elysia</taxon>
    </lineage>
</organism>